<dbReference type="Gene3D" id="3.30.750.44">
    <property type="match status" value="5"/>
</dbReference>
<evidence type="ECO:0000256" key="1">
    <source>
        <dbReference type="SAM" id="SignalP"/>
    </source>
</evidence>
<dbReference type="Pfam" id="PF11918">
    <property type="entry name" value="Peptidase_S41_N"/>
    <property type="match status" value="5"/>
</dbReference>
<dbReference type="GO" id="GO:0006508">
    <property type="term" value="P:proteolysis"/>
    <property type="evidence" value="ECO:0007669"/>
    <property type="project" value="InterPro"/>
</dbReference>
<accession>A0A8T2NYH3</accession>
<dbReference type="SMART" id="SM00245">
    <property type="entry name" value="TSPc"/>
    <property type="match status" value="5"/>
</dbReference>
<dbReference type="CDD" id="cd07563">
    <property type="entry name" value="Peptidase_S41_IRBP"/>
    <property type="match status" value="5"/>
</dbReference>
<gene>
    <name evidence="3" type="ORF">JZ751_007941</name>
</gene>
<feature type="domain" description="Tail specific protease" evidence="2">
    <location>
        <begin position="703"/>
        <end position="900"/>
    </location>
</feature>
<dbReference type="OrthoDB" id="10268064at2759"/>
<keyword evidence="1" id="KW-0732">Signal</keyword>
<evidence type="ECO:0000313" key="4">
    <source>
        <dbReference type="Proteomes" id="UP000824540"/>
    </source>
</evidence>
<dbReference type="PANTHER" id="PTHR11261">
    <property type="entry name" value="INTERPHOTORECEPTOR RETINOID-BINDING PROTEIN"/>
    <property type="match status" value="1"/>
</dbReference>
<proteinExistence type="predicted"/>
<feature type="domain" description="Tail specific protease" evidence="2">
    <location>
        <begin position="1032"/>
        <end position="1229"/>
    </location>
</feature>
<dbReference type="Pfam" id="PF03572">
    <property type="entry name" value="Peptidase_S41"/>
    <property type="match status" value="5"/>
</dbReference>
<feature type="chain" id="PRO_5035739118" description="Tail specific protease domain-containing protein" evidence="1">
    <location>
        <begin position="20"/>
        <end position="1542"/>
    </location>
</feature>
<dbReference type="InterPro" id="IPR005151">
    <property type="entry name" value="Tail-specific_protease"/>
</dbReference>
<name>A0A8T2NYH3_9TELE</name>
<evidence type="ECO:0000259" key="2">
    <source>
        <dbReference type="SMART" id="SM00245"/>
    </source>
</evidence>
<dbReference type="InterPro" id="IPR029045">
    <property type="entry name" value="ClpP/crotonase-like_dom_sf"/>
</dbReference>
<dbReference type="EMBL" id="JAFBMS010000016">
    <property type="protein sequence ID" value="KAG9346123.1"/>
    <property type="molecule type" value="Genomic_DNA"/>
</dbReference>
<feature type="domain" description="Tail specific protease" evidence="2">
    <location>
        <begin position="406"/>
        <end position="602"/>
    </location>
</feature>
<feature type="domain" description="Tail specific protease" evidence="2">
    <location>
        <begin position="1326"/>
        <end position="1522"/>
    </location>
</feature>
<dbReference type="PANTHER" id="PTHR11261:SF3">
    <property type="entry name" value="RETINOL-BINDING PROTEIN 3"/>
    <property type="match status" value="1"/>
</dbReference>
<feature type="domain" description="Tail specific protease" evidence="2">
    <location>
        <begin position="108"/>
        <end position="305"/>
    </location>
</feature>
<dbReference type="GO" id="GO:0008236">
    <property type="term" value="F:serine-type peptidase activity"/>
    <property type="evidence" value="ECO:0007669"/>
    <property type="project" value="InterPro"/>
</dbReference>
<reference evidence="3" key="1">
    <citation type="thesis" date="2021" institute="BYU ScholarsArchive" country="Provo, UT, USA">
        <title>Applications of and Algorithms for Genome Assembly and Genomic Analyses with an Emphasis on Marine Teleosts.</title>
        <authorList>
            <person name="Pickett B.D."/>
        </authorList>
    </citation>
    <scope>NUCLEOTIDE SEQUENCE</scope>
    <source>
        <strain evidence="3">HI-2016</strain>
    </source>
</reference>
<evidence type="ECO:0000313" key="3">
    <source>
        <dbReference type="EMBL" id="KAG9346123.1"/>
    </source>
</evidence>
<comment type="caution">
    <text evidence="3">The sequence shown here is derived from an EMBL/GenBank/DDBJ whole genome shotgun (WGS) entry which is preliminary data.</text>
</comment>
<dbReference type="GO" id="GO:0019841">
    <property type="term" value="F:retinol binding"/>
    <property type="evidence" value="ECO:0007669"/>
    <property type="project" value="TreeGrafter"/>
</dbReference>
<dbReference type="Gene3D" id="3.90.226.10">
    <property type="entry name" value="2-enoyl-CoA Hydratase, Chain A, domain 1"/>
    <property type="match status" value="5"/>
</dbReference>
<dbReference type="SUPFAM" id="SSF52096">
    <property type="entry name" value="ClpP/crotonase"/>
    <property type="match status" value="5"/>
</dbReference>
<protein>
    <recommendedName>
        <fullName evidence="2">Tail specific protease domain-containing protein</fullName>
    </recommendedName>
</protein>
<keyword evidence="4" id="KW-1185">Reference proteome</keyword>
<dbReference type="Proteomes" id="UP000824540">
    <property type="component" value="Unassembled WGS sequence"/>
</dbReference>
<feature type="signal peptide" evidence="1">
    <location>
        <begin position="1"/>
        <end position="19"/>
    </location>
</feature>
<organism evidence="3 4">
    <name type="scientific">Albula glossodonta</name>
    <name type="common">roundjaw bonefish</name>
    <dbReference type="NCBI Taxonomy" id="121402"/>
    <lineage>
        <taxon>Eukaryota</taxon>
        <taxon>Metazoa</taxon>
        <taxon>Chordata</taxon>
        <taxon>Craniata</taxon>
        <taxon>Vertebrata</taxon>
        <taxon>Euteleostomi</taxon>
        <taxon>Actinopterygii</taxon>
        <taxon>Neopterygii</taxon>
        <taxon>Teleostei</taxon>
        <taxon>Albuliformes</taxon>
        <taxon>Albulidae</taxon>
        <taxon>Albula</taxon>
    </lineage>
</organism>
<sequence length="1542" mass="168426">MSGTLILLVLLAYFNRLLPVSTSFQPALVLDMAKILQENYCFPENLVGMQEAIQQAISSGEILHILDRQTLAAVLTTGVQGALHDPRLIVSYEPNYVPIAPSALPPLTPEQPFGAIQSSIYAEVLESDVGYLRIDHLLGEEVAQKIGPLLLSAVWDRVVHTSALILDLRYSTDGEMSGIPFIASYLTDPDPTIHLDTVYDRPSNTSRELWTRSTVLGERYGKGKDVIILTSKGTMGAAEGLAYTLKHLRRAIIVGERTAGGSIKIEKLRIGESDFYITIPVARSISPVTGRSWEVVGVLPCVPVHAKEAIARAKSLIEVRSVIPKTVQCVSDIIKGFYSFTDRVPALLQKLSSIDFFTVKSEEDLATKLNLELQMVSKDPRLIIKEMTEPPVIIEEDSEPAEMNNDPSFLEVLVDNLFQAKVLPGNTGYLRFDEFGEASKLVKLGEQIVRKVWDLIKDTDNLIIDLRYNIGGPSAAVPLLLSYLHDPTPEVHFFTIYDRIRNSTTKFHTLPGLLGAPYGLRRGVYVLTSQRTATAGEEFAYLTQTLHRGTVIGEVTSGTLLHSKSFQVEDTNIVVTIPFMNFIDNNGECWLGGGVVPDAIVLAQEALDQAHKVIGFHQEVHSLVEGTGELLEIHYAIPEVATKVRKVLRSKWAEGSYRSVVNYESLAFHLTADLQETTGDHRLQIFHRDAEPKALQEAPKIPTPEEVQDVVNSLFKVEILPGNVGYLRFDMMANVEVIKAVGPQLLDLVWNKLLSTDTMIVDMRYNTGGYSTAIPLLCSYFFNAEPTRHLYTMFDRSTTTMTDVMTLPEVLGKRYGSDKDMYILTSRMTGSAAEAFTRTMKDLNRALVIGEPTIGGSLSSGTYQIGDSFMYASIPNQVLLSAVTGKVWSVSGVEPHVIVQADDALNKEAHFPSAVLNSGKDFEKMARALLLLASLVVFSNVLAIHSAFPPSLIAEMAKVFMDSYCYPEKLAGMQEAIAEASSNTEILNIPDPGTLASVLTAGVQSTINDPRVVVSHEPNYVPITVPVLPPLPPEQLIDIVKSSVKVDVLENNIGYLRIDHIMGEAMAEKIGPLLLENVWSKVLQTSALIFDLRHAATGDVTGIPYIVSYFTNAEPSIHIDDIYDRPSDTTKELWSLSTLLGQRYGSTKDLIILTSKHTSGVPEDVTYALKSLKRATVIGEKTAGGSVKVEKLKVGDTDFYITVPVSRSTSAITGKSWEVTGVSPSVSTDAANALDVALKALAFRTQIPAIVEAAASLVADNYAFAPIAADVAGKLKELLAKGDYRLVSTDEELKAKLSADLATLSGDKNLKTAGTTAALLPLDNPTPEMFAELIKVSFHTDVFENNIGYLRFDMFGDFEQVAAIAQIIVDNVWSKVVNTDALIVDLRYNVGGPTTSIAGFCSYFFDANQKILLDTLYSRPSGKTTEMWTLPELTGQRYGLKKSLIILTSDVTAGAAEEFVYIMKKLGRAMIVGAVTSGGSHPPEKFRIGETDIFLSIPVTHSDTTQGPAWEGAGISPHIPVPAEAALDTAKGILNKHFAGQK</sequence>